<feature type="region of interest" description="Disordered" evidence="1">
    <location>
        <begin position="172"/>
        <end position="202"/>
    </location>
</feature>
<dbReference type="Proteomes" id="UP001320420">
    <property type="component" value="Unassembled WGS sequence"/>
</dbReference>
<sequence>MARLSLPSSARLPSSIRVDPSNSAVTKALNRLSRASLLSLVLDWLDEKNLPLCPPLLRRSARRRRGEDGDDDQQEDDDDDDDEYEGDFYPPARSLDELRELYASMQAATAEKKGASGGGGGSKREVIDRIVEGDWRHGLSLYQLAMADLQHLYEHPSSQKWTAFRVQRLQNPSSPSSVAVAGGDDESEDRGGKRRKHNHHLHDKKSLAVPRFHPSTFLQNLQAEVPPDVKAHYNFDRPRDLPLLLLRVFILDSPYSTSLAVANRNRSDRDRDRTSQGARVSVTSFDTARTIYIAFPDASPHVYVSAAASQSTTSTTTGASGKNSNNNSSAAPGAGGVESRSLRALVVDAIPKALSRPRERYTLVPSGLSTRNLAALLHTKGAGRTNAAGGGWGVYATLAPTDPRAAGVAESPLNAAAPLPTPPLSDDAAGRGGSGSGNAVAVDVAVRSRKRKLGEEGDGKGGSLEENPVEAQHRRAVEQARAAAQARFGNSAARVDDGKGIERLDVLIEDAFPEGISSSLSSSDDDVEEGEGRRSNNHNAAAAAAAELRFARHDRALDTTAAATDDVSDDGKWRPRVRLAFHGAHVFAGIRQLLEAGVVDGARMPGWMTGEEGVSIGSVWQGRIRGHRGAGL</sequence>
<gene>
    <name evidence="2" type="primary">CHL4</name>
    <name evidence="2" type="ORF">SLS62_002152</name>
</gene>
<dbReference type="GO" id="GO:0007059">
    <property type="term" value="P:chromosome segregation"/>
    <property type="evidence" value="ECO:0007669"/>
    <property type="project" value="InterPro"/>
</dbReference>
<accession>A0AAN9UUZ6</accession>
<feature type="compositionally biased region" description="Low complexity" evidence="1">
    <location>
        <begin position="313"/>
        <end position="332"/>
    </location>
</feature>
<feature type="compositionally biased region" description="Basic residues" evidence="1">
    <location>
        <begin position="192"/>
        <end position="202"/>
    </location>
</feature>
<dbReference type="InterPro" id="IPR007902">
    <property type="entry name" value="Chl4/mis15/CENP-N"/>
</dbReference>
<feature type="compositionally biased region" description="Acidic residues" evidence="1">
    <location>
        <begin position="68"/>
        <end position="86"/>
    </location>
</feature>
<evidence type="ECO:0000256" key="1">
    <source>
        <dbReference type="SAM" id="MobiDB-lite"/>
    </source>
</evidence>
<feature type="region of interest" description="Disordered" evidence="1">
    <location>
        <begin position="313"/>
        <end position="337"/>
    </location>
</feature>
<proteinExistence type="predicted"/>
<evidence type="ECO:0000313" key="2">
    <source>
        <dbReference type="EMBL" id="KAK7755865.1"/>
    </source>
</evidence>
<dbReference type="AlphaFoldDB" id="A0AAN9UUZ6"/>
<reference evidence="2 3" key="1">
    <citation type="submission" date="2024-02" db="EMBL/GenBank/DDBJ databases">
        <title>De novo assembly and annotation of 12 fungi associated with fruit tree decline syndrome in Ontario, Canada.</title>
        <authorList>
            <person name="Sulman M."/>
            <person name="Ellouze W."/>
            <person name="Ilyukhin E."/>
        </authorList>
    </citation>
    <scope>NUCLEOTIDE SEQUENCE [LARGE SCALE GENOMIC DNA]</scope>
    <source>
        <strain evidence="2 3">M11/M66-122</strain>
    </source>
</reference>
<dbReference type="Gene3D" id="3.10.20.720">
    <property type="match status" value="1"/>
</dbReference>
<keyword evidence="3" id="KW-1185">Reference proteome</keyword>
<protein>
    <submittedName>
        <fullName evidence="2">Chromosome loss-related protein</fullName>
    </submittedName>
</protein>
<feature type="region of interest" description="Disordered" evidence="1">
    <location>
        <begin position="62"/>
        <end position="90"/>
    </location>
</feature>
<feature type="region of interest" description="Disordered" evidence="1">
    <location>
        <begin position="413"/>
        <end position="473"/>
    </location>
</feature>
<dbReference type="Pfam" id="PF05238">
    <property type="entry name" value="CENP-N"/>
    <property type="match status" value="1"/>
</dbReference>
<organism evidence="2 3">
    <name type="scientific">Diatrype stigma</name>
    <dbReference type="NCBI Taxonomy" id="117547"/>
    <lineage>
        <taxon>Eukaryota</taxon>
        <taxon>Fungi</taxon>
        <taxon>Dikarya</taxon>
        <taxon>Ascomycota</taxon>
        <taxon>Pezizomycotina</taxon>
        <taxon>Sordariomycetes</taxon>
        <taxon>Xylariomycetidae</taxon>
        <taxon>Xylariales</taxon>
        <taxon>Diatrypaceae</taxon>
        <taxon>Diatrype</taxon>
    </lineage>
</organism>
<dbReference type="GO" id="GO:0034080">
    <property type="term" value="P:CENP-A containing chromatin assembly"/>
    <property type="evidence" value="ECO:0007669"/>
    <property type="project" value="InterPro"/>
</dbReference>
<evidence type="ECO:0000313" key="3">
    <source>
        <dbReference type="Proteomes" id="UP001320420"/>
    </source>
</evidence>
<name>A0AAN9UUZ6_9PEZI</name>
<dbReference type="EMBL" id="JAKJXP020000010">
    <property type="protein sequence ID" value="KAK7755865.1"/>
    <property type="molecule type" value="Genomic_DNA"/>
</dbReference>
<feature type="region of interest" description="Disordered" evidence="1">
    <location>
        <begin position="515"/>
        <end position="538"/>
    </location>
</feature>
<comment type="caution">
    <text evidence="2">The sequence shown here is derived from an EMBL/GenBank/DDBJ whole genome shotgun (WGS) entry which is preliminary data.</text>
</comment>